<feature type="transmembrane region" description="Helical" evidence="8">
    <location>
        <begin position="121"/>
        <end position="140"/>
    </location>
</feature>
<dbReference type="GO" id="GO:0033214">
    <property type="term" value="P:siderophore-iron import into cell"/>
    <property type="evidence" value="ECO:0007669"/>
    <property type="project" value="TreeGrafter"/>
</dbReference>
<dbReference type="Proteomes" id="UP000219331">
    <property type="component" value="Unassembled WGS sequence"/>
</dbReference>
<keyword evidence="3" id="KW-0813">Transport</keyword>
<feature type="transmembrane region" description="Helical" evidence="8">
    <location>
        <begin position="61"/>
        <end position="82"/>
    </location>
</feature>
<evidence type="ECO:0000256" key="4">
    <source>
        <dbReference type="ARBA" id="ARBA00022475"/>
    </source>
</evidence>
<evidence type="ECO:0000313" key="9">
    <source>
        <dbReference type="EMBL" id="SOC06615.1"/>
    </source>
</evidence>
<dbReference type="Pfam" id="PF01032">
    <property type="entry name" value="FecCD"/>
    <property type="match status" value="1"/>
</dbReference>
<dbReference type="GO" id="GO:0022857">
    <property type="term" value="F:transmembrane transporter activity"/>
    <property type="evidence" value="ECO:0007669"/>
    <property type="project" value="InterPro"/>
</dbReference>
<dbReference type="InterPro" id="IPR000522">
    <property type="entry name" value="ABC_transptr_permease_BtuC"/>
</dbReference>
<gene>
    <name evidence="9" type="ORF">SAMN05421512_105140</name>
</gene>
<accession>A0A285SG09</accession>
<evidence type="ECO:0000256" key="2">
    <source>
        <dbReference type="ARBA" id="ARBA00007935"/>
    </source>
</evidence>
<sequence>MPHDRALPAAPSRSGLKDSLRRPAVVLSLLALAVLIVAVAFMTVGVKGNWEFALAFRGRKLLAICVVASAIAISTVIFQTIAGNRILTPSIMGFDALYALLQTCFVFFLGSARLASIDTRLLFAVETLAMLAFSLALYRWLFLGARRGLQVLLLVGVVFGLLFRGTMVLLQRVIDPNEFVVLQDRLFASFNGVAPDLLGIATLVIVAVSLVLWRLRGRLDVLLLGRDQAINLGLDYRRTVSLILILVSLQVAVATALVGPLNGFEPVSFFGLLVANVAYLLVPGFRHAHVLVGAALIGILLLAGGQLVLEQLLGFGSAVGIVTEFVGGILFIVMLLRGMAR</sequence>
<keyword evidence="7 8" id="KW-0472">Membrane</keyword>
<dbReference type="RefSeq" id="WP_425304042.1">
    <property type="nucleotide sequence ID" value="NZ_OBML01000005.1"/>
</dbReference>
<feature type="transmembrane region" description="Helical" evidence="8">
    <location>
        <begin position="194"/>
        <end position="215"/>
    </location>
</feature>
<feature type="transmembrane region" description="Helical" evidence="8">
    <location>
        <begin position="94"/>
        <end position="115"/>
    </location>
</feature>
<feature type="transmembrane region" description="Helical" evidence="8">
    <location>
        <begin position="152"/>
        <end position="174"/>
    </location>
</feature>
<evidence type="ECO:0000256" key="8">
    <source>
        <dbReference type="SAM" id="Phobius"/>
    </source>
</evidence>
<keyword evidence="5 8" id="KW-0812">Transmembrane</keyword>
<reference evidence="9 10" key="1">
    <citation type="submission" date="2017-08" db="EMBL/GenBank/DDBJ databases">
        <authorList>
            <person name="de Groot N.N."/>
        </authorList>
    </citation>
    <scope>NUCLEOTIDE SEQUENCE [LARGE SCALE GENOMIC DNA]</scope>
    <source>
        <strain evidence="9 10">USBA 352</strain>
    </source>
</reference>
<protein>
    <submittedName>
        <fullName evidence="9">Iron complex transport system permease protein</fullName>
    </submittedName>
</protein>
<evidence type="ECO:0000256" key="3">
    <source>
        <dbReference type="ARBA" id="ARBA00022448"/>
    </source>
</evidence>
<dbReference type="AlphaFoldDB" id="A0A285SG09"/>
<evidence type="ECO:0000256" key="5">
    <source>
        <dbReference type="ARBA" id="ARBA00022692"/>
    </source>
</evidence>
<feature type="transmembrane region" description="Helical" evidence="8">
    <location>
        <begin position="20"/>
        <end position="41"/>
    </location>
</feature>
<dbReference type="Gene3D" id="1.10.3470.10">
    <property type="entry name" value="ABC transporter involved in vitamin B12 uptake, BtuC"/>
    <property type="match status" value="1"/>
</dbReference>
<keyword evidence="4" id="KW-1003">Cell membrane</keyword>
<evidence type="ECO:0000256" key="7">
    <source>
        <dbReference type="ARBA" id="ARBA00023136"/>
    </source>
</evidence>
<dbReference type="PANTHER" id="PTHR30472">
    <property type="entry name" value="FERRIC ENTEROBACTIN TRANSPORT SYSTEM PERMEASE PROTEIN"/>
    <property type="match status" value="1"/>
</dbReference>
<dbReference type="GO" id="GO:0005886">
    <property type="term" value="C:plasma membrane"/>
    <property type="evidence" value="ECO:0007669"/>
    <property type="project" value="UniProtKB-SubCell"/>
</dbReference>
<organism evidence="9 10">
    <name type="scientific">Stappia indica</name>
    <dbReference type="NCBI Taxonomy" id="538381"/>
    <lineage>
        <taxon>Bacteria</taxon>
        <taxon>Pseudomonadati</taxon>
        <taxon>Pseudomonadota</taxon>
        <taxon>Alphaproteobacteria</taxon>
        <taxon>Hyphomicrobiales</taxon>
        <taxon>Stappiaceae</taxon>
        <taxon>Stappia</taxon>
    </lineage>
</organism>
<feature type="transmembrane region" description="Helical" evidence="8">
    <location>
        <begin position="315"/>
        <end position="336"/>
    </location>
</feature>
<keyword evidence="10" id="KW-1185">Reference proteome</keyword>
<dbReference type="InterPro" id="IPR037294">
    <property type="entry name" value="ABC_BtuC-like"/>
</dbReference>
<comment type="similarity">
    <text evidence="2">Belongs to the binding-protein-dependent transport system permease family. FecCD subfamily.</text>
</comment>
<evidence type="ECO:0000313" key="10">
    <source>
        <dbReference type="Proteomes" id="UP000219331"/>
    </source>
</evidence>
<keyword evidence="6 8" id="KW-1133">Transmembrane helix</keyword>
<feature type="transmembrane region" description="Helical" evidence="8">
    <location>
        <begin position="236"/>
        <end position="258"/>
    </location>
</feature>
<dbReference type="STRING" id="538381.GCA_001696535_02150"/>
<feature type="transmembrane region" description="Helical" evidence="8">
    <location>
        <begin position="264"/>
        <end position="282"/>
    </location>
</feature>
<feature type="transmembrane region" description="Helical" evidence="8">
    <location>
        <begin position="289"/>
        <end position="309"/>
    </location>
</feature>
<name>A0A285SG09_9HYPH</name>
<dbReference type="SUPFAM" id="SSF81345">
    <property type="entry name" value="ABC transporter involved in vitamin B12 uptake, BtuC"/>
    <property type="match status" value="1"/>
</dbReference>
<comment type="subcellular location">
    <subcellularLocation>
        <location evidence="1">Cell membrane</location>
        <topology evidence="1">Multi-pass membrane protein</topology>
    </subcellularLocation>
</comment>
<proteinExistence type="inferred from homology"/>
<evidence type="ECO:0000256" key="1">
    <source>
        <dbReference type="ARBA" id="ARBA00004651"/>
    </source>
</evidence>
<dbReference type="PANTHER" id="PTHR30472:SF19">
    <property type="entry name" value="PETROBACTIN IMPORT SYSTEM PERMEASE PROTEIN YCLO"/>
    <property type="match status" value="1"/>
</dbReference>
<dbReference type="EMBL" id="OBML01000005">
    <property type="protein sequence ID" value="SOC06615.1"/>
    <property type="molecule type" value="Genomic_DNA"/>
</dbReference>
<evidence type="ECO:0000256" key="6">
    <source>
        <dbReference type="ARBA" id="ARBA00022989"/>
    </source>
</evidence>